<evidence type="ECO:0000313" key="1">
    <source>
        <dbReference type="EMBL" id="KAL3274726.1"/>
    </source>
</evidence>
<organism evidence="1 2">
    <name type="scientific">Cryptolaemus montrouzieri</name>
    <dbReference type="NCBI Taxonomy" id="559131"/>
    <lineage>
        <taxon>Eukaryota</taxon>
        <taxon>Metazoa</taxon>
        <taxon>Ecdysozoa</taxon>
        <taxon>Arthropoda</taxon>
        <taxon>Hexapoda</taxon>
        <taxon>Insecta</taxon>
        <taxon>Pterygota</taxon>
        <taxon>Neoptera</taxon>
        <taxon>Endopterygota</taxon>
        <taxon>Coleoptera</taxon>
        <taxon>Polyphaga</taxon>
        <taxon>Cucujiformia</taxon>
        <taxon>Coccinelloidea</taxon>
        <taxon>Coccinellidae</taxon>
        <taxon>Scymninae</taxon>
        <taxon>Scymnini</taxon>
        <taxon>Cryptolaemus</taxon>
    </lineage>
</organism>
<dbReference type="Proteomes" id="UP001516400">
    <property type="component" value="Unassembled WGS sequence"/>
</dbReference>
<dbReference type="AlphaFoldDB" id="A0ABD2N7F8"/>
<dbReference type="EMBL" id="JABFTP020000066">
    <property type="protein sequence ID" value="KAL3274726.1"/>
    <property type="molecule type" value="Genomic_DNA"/>
</dbReference>
<comment type="caution">
    <text evidence="1">The sequence shown here is derived from an EMBL/GenBank/DDBJ whole genome shotgun (WGS) entry which is preliminary data.</text>
</comment>
<keyword evidence="2" id="KW-1185">Reference proteome</keyword>
<evidence type="ECO:0000313" key="2">
    <source>
        <dbReference type="Proteomes" id="UP001516400"/>
    </source>
</evidence>
<name>A0ABD2N7F8_9CUCU</name>
<reference evidence="1 2" key="1">
    <citation type="journal article" date="2021" name="BMC Biol.">
        <title>Horizontally acquired antibacterial genes associated with adaptive radiation of ladybird beetles.</title>
        <authorList>
            <person name="Li H.S."/>
            <person name="Tang X.F."/>
            <person name="Huang Y.H."/>
            <person name="Xu Z.Y."/>
            <person name="Chen M.L."/>
            <person name="Du X.Y."/>
            <person name="Qiu B.Y."/>
            <person name="Chen P.T."/>
            <person name="Zhang W."/>
            <person name="Slipinski A."/>
            <person name="Escalona H.E."/>
            <person name="Waterhouse R.M."/>
            <person name="Zwick A."/>
            <person name="Pang H."/>
        </authorList>
    </citation>
    <scope>NUCLEOTIDE SEQUENCE [LARGE SCALE GENOMIC DNA]</scope>
    <source>
        <strain evidence="1">SYSU2018</strain>
    </source>
</reference>
<gene>
    <name evidence="1" type="ORF">HHI36_024024</name>
</gene>
<accession>A0ABD2N7F8</accession>
<sequence>MYRSCNVRRGLFCFGCGLQGVTEIKPQGCSKKLELGSESGRRGWSYRSTMGTRQEEKSTICRNYKIVNEPKIALPEWHSWLAEILRFYVLTSLSTKLRSTTNMTSGSRKILRRDNNLSLCAINIGSFPISGIPVPNAGPVLSSKHNESRYLEIREGRKSILGLIDSGSLTILKP</sequence>
<protein>
    <submittedName>
        <fullName evidence="1">Uncharacterized protein</fullName>
    </submittedName>
</protein>
<proteinExistence type="predicted"/>